<name>A0ABN3T9A8_9ACTN</name>
<dbReference type="RefSeq" id="WP_344585372.1">
    <property type="nucleotide sequence ID" value="NZ_BAAARK010000102.1"/>
</dbReference>
<dbReference type="EMBL" id="BAAARK010000102">
    <property type="protein sequence ID" value="GAA2695991.1"/>
    <property type="molecule type" value="Genomic_DNA"/>
</dbReference>
<proteinExistence type="predicted"/>
<reference evidence="2 3" key="1">
    <citation type="journal article" date="2019" name="Int. J. Syst. Evol. Microbiol.">
        <title>The Global Catalogue of Microorganisms (GCM) 10K type strain sequencing project: providing services to taxonomists for standard genome sequencing and annotation.</title>
        <authorList>
            <consortium name="The Broad Institute Genomics Platform"/>
            <consortium name="The Broad Institute Genome Sequencing Center for Infectious Disease"/>
            <person name="Wu L."/>
            <person name="Ma J."/>
        </authorList>
    </citation>
    <scope>NUCLEOTIDE SEQUENCE [LARGE SCALE GENOMIC DNA]</scope>
    <source>
        <strain evidence="2 3">JCM 16374</strain>
    </source>
</reference>
<dbReference type="Gene3D" id="1.10.1200.10">
    <property type="entry name" value="ACP-like"/>
    <property type="match status" value="1"/>
</dbReference>
<evidence type="ECO:0000313" key="3">
    <source>
        <dbReference type="Proteomes" id="UP001500994"/>
    </source>
</evidence>
<dbReference type="SUPFAM" id="SSF47336">
    <property type="entry name" value="ACP-like"/>
    <property type="match status" value="1"/>
</dbReference>
<protein>
    <recommendedName>
        <fullName evidence="1">Carrier domain-containing protein</fullName>
    </recommendedName>
</protein>
<sequence length="81" mass="8458">MKPVVPDAFVEGVKGLWLEVLGEGADLNSGFLENGGDSFRAVLFTARAFEVTGQEIDYLDVLEATGVEALCALVAGSAPGR</sequence>
<evidence type="ECO:0000259" key="1">
    <source>
        <dbReference type="Pfam" id="PF00550"/>
    </source>
</evidence>
<dbReference type="Pfam" id="PF00550">
    <property type="entry name" value="PP-binding"/>
    <property type="match status" value="1"/>
</dbReference>
<comment type="caution">
    <text evidence="2">The sequence shown here is derived from an EMBL/GenBank/DDBJ whole genome shotgun (WGS) entry which is preliminary data.</text>
</comment>
<dbReference type="InterPro" id="IPR009081">
    <property type="entry name" value="PP-bd_ACP"/>
</dbReference>
<feature type="domain" description="Carrier" evidence="1">
    <location>
        <begin position="12"/>
        <end position="74"/>
    </location>
</feature>
<dbReference type="InterPro" id="IPR036736">
    <property type="entry name" value="ACP-like_sf"/>
</dbReference>
<dbReference type="Proteomes" id="UP001500994">
    <property type="component" value="Unassembled WGS sequence"/>
</dbReference>
<gene>
    <name evidence="2" type="ORF">GCM10009864_83070</name>
</gene>
<evidence type="ECO:0000313" key="2">
    <source>
        <dbReference type="EMBL" id="GAA2695991.1"/>
    </source>
</evidence>
<organism evidence="2 3">
    <name type="scientific">Streptomyces lunalinharesii</name>
    <dbReference type="NCBI Taxonomy" id="333384"/>
    <lineage>
        <taxon>Bacteria</taxon>
        <taxon>Bacillati</taxon>
        <taxon>Actinomycetota</taxon>
        <taxon>Actinomycetes</taxon>
        <taxon>Kitasatosporales</taxon>
        <taxon>Streptomycetaceae</taxon>
        <taxon>Streptomyces</taxon>
    </lineage>
</organism>
<keyword evidence="3" id="KW-1185">Reference proteome</keyword>
<accession>A0ABN3T9A8</accession>